<organism evidence="1 2">
    <name type="scientific">Gloeobacter violaceus (strain ATCC 29082 / PCC 7421)</name>
    <dbReference type="NCBI Taxonomy" id="251221"/>
    <lineage>
        <taxon>Bacteria</taxon>
        <taxon>Bacillati</taxon>
        <taxon>Cyanobacteriota</taxon>
        <taxon>Cyanophyceae</taxon>
        <taxon>Gloeobacterales</taxon>
        <taxon>Gloeobacteraceae</taxon>
        <taxon>Gloeobacter</taxon>
    </lineage>
</organism>
<proteinExistence type="predicted"/>
<accession>Q7NLR7</accession>
<reference evidence="1 2" key="2">
    <citation type="journal article" date="2003" name="DNA Res.">
        <title>Complete genome structure of Gloeobacter violaceus PCC 7421, a cyanobacterium that lacks thylakoids (supplement).</title>
        <authorList>
            <person name="Nakamura Y."/>
            <person name="Kaneko T."/>
            <person name="Sato S."/>
            <person name="Mimuro M."/>
            <person name="Miyashita H."/>
            <person name="Tsuchiya T."/>
            <person name="Sasamoto S."/>
            <person name="Watanabe A."/>
            <person name="Kawashima K."/>
            <person name="Kishida Y."/>
            <person name="Kiyokawa C."/>
            <person name="Kohara M."/>
            <person name="Matsumoto M."/>
            <person name="Matsuno A."/>
            <person name="Nakazaki N."/>
            <person name="Shimpo S."/>
            <person name="Takeuchi C."/>
            <person name="Yamada M."/>
            <person name="Tabata S."/>
        </authorList>
    </citation>
    <scope>NUCLEOTIDE SEQUENCE [LARGE SCALE GENOMIC DNA]</scope>
    <source>
        <strain evidence="2">ATCC 29082 / PCC 7421</strain>
    </source>
</reference>
<dbReference type="PhylomeDB" id="Q7NLR7"/>
<gene>
    <name evidence="1" type="ordered locus">glr1054</name>
</gene>
<dbReference type="eggNOG" id="COG3597">
    <property type="taxonomic scope" value="Bacteria"/>
</dbReference>
<keyword evidence="2" id="KW-1185">Reference proteome</keyword>
<dbReference type="KEGG" id="gvi:glr1054"/>
<dbReference type="InParanoid" id="Q7NLR7"/>
<protein>
    <submittedName>
        <fullName evidence="1">Glr1054 protein</fullName>
    </submittedName>
</protein>
<dbReference type="EnsemblBacteria" id="BAC88995">
    <property type="protein sequence ID" value="BAC88995"/>
    <property type="gene ID" value="BAC88995"/>
</dbReference>
<dbReference type="SUPFAM" id="SSF158682">
    <property type="entry name" value="TerB-like"/>
    <property type="match status" value="1"/>
</dbReference>
<dbReference type="Proteomes" id="UP000000557">
    <property type="component" value="Chromosome"/>
</dbReference>
<dbReference type="OrthoDB" id="531086at2"/>
<evidence type="ECO:0000313" key="2">
    <source>
        <dbReference type="Proteomes" id="UP000000557"/>
    </source>
</evidence>
<sequence length="231" mass="25084">MAYPSSHTALGSVKLRPSLYAVKIDRSTGARMLSQIVRPMVHTQIRLLAGSAAPRSTLVNLLSQWLGFLGVRARVTHLEPDTNRIYVSFCVEKPEACDPHDWQHILGKLQRTPGMPTAAPFEPTPTQQSQLHRLLAHMIQAGQGEGPIPWENLRPQLMALGFDEATLAGIRSHLSSPQPLEAVLAELDPDVAALALARAVGIAMLDRRINPSEDSALTALLQAMGRSNSGD</sequence>
<dbReference type="HOGENOM" id="CLU_1389114_0_0_3"/>
<reference evidence="1 2" key="1">
    <citation type="journal article" date="2003" name="DNA Res.">
        <title>Complete genome structure of Gloeobacter violaceus PCC 7421, a cyanobacterium that lacks thylakoids.</title>
        <authorList>
            <person name="Nakamura Y."/>
            <person name="Kaneko T."/>
            <person name="Sato S."/>
            <person name="Mimuro M."/>
            <person name="Miyashita H."/>
            <person name="Tsuchiya T."/>
            <person name="Sasamoto S."/>
            <person name="Watanabe A."/>
            <person name="Kawashima K."/>
            <person name="Kishida Y."/>
            <person name="Kiyokawa C."/>
            <person name="Kohara M."/>
            <person name="Matsumoto M."/>
            <person name="Matsuno A."/>
            <person name="Nakazaki N."/>
            <person name="Shimpo S."/>
            <person name="Takeuchi C."/>
            <person name="Yamada M."/>
            <person name="Tabata S."/>
        </authorList>
    </citation>
    <scope>NUCLEOTIDE SEQUENCE [LARGE SCALE GENOMIC DNA]</scope>
    <source>
        <strain evidence="2">ATCC 29082 / PCC 7421</strain>
    </source>
</reference>
<dbReference type="InterPro" id="IPR029024">
    <property type="entry name" value="TerB-like"/>
</dbReference>
<dbReference type="AlphaFoldDB" id="Q7NLR7"/>
<name>Q7NLR7_GLOVI</name>
<dbReference type="EMBL" id="BA000045">
    <property type="protein sequence ID" value="BAC88995.1"/>
    <property type="molecule type" value="Genomic_DNA"/>
</dbReference>
<evidence type="ECO:0000313" key="1">
    <source>
        <dbReference type="EMBL" id="BAC88995.1"/>
    </source>
</evidence>